<feature type="transmembrane region" description="Helical" evidence="1">
    <location>
        <begin position="36"/>
        <end position="57"/>
    </location>
</feature>
<sequence length="189" mass="22748">MNKLKEAQKRKRFVNKYMQKEYPEIYYRKKAKKLKLLKILVNIVLIIALIFLLKTIWENYETKKIEDNNSKINEIVKSSDIKSSDIEIHSKNNNLVYTFFDMMPYIENYYNSMDVYFDNEISLPEQLYIAEDREQVDKVIDKFIVKRNEPYKVKVMNTGASHILYQYGNYKVDTNSKAFKKMIIKQHDL</sequence>
<proteinExistence type="predicted"/>
<gene>
    <name evidence="2" type="ORF">M4L89_12375</name>
</gene>
<keyword evidence="1" id="KW-1133">Transmembrane helix</keyword>
<keyword evidence="1" id="KW-0472">Membrane</keyword>
<protein>
    <submittedName>
        <fullName evidence="2">Uncharacterized protein</fullName>
    </submittedName>
</protein>
<evidence type="ECO:0000313" key="3">
    <source>
        <dbReference type="Proteomes" id="UP001152422"/>
    </source>
</evidence>
<comment type="caution">
    <text evidence="2">The sequence shown here is derived from an EMBL/GenBank/DDBJ whole genome shotgun (WGS) entry which is preliminary data.</text>
</comment>
<name>A0A9X4L558_9STAP</name>
<dbReference type="Proteomes" id="UP001152422">
    <property type="component" value="Unassembled WGS sequence"/>
</dbReference>
<accession>A0A9X4L558</accession>
<keyword evidence="1" id="KW-0812">Transmembrane</keyword>
<evidence type="ECO:0000313" key="2">
    <source>
        <dbReference type="EMBL" id="MDG0847024.1"/>
    </source>
</evidence>
<dbReference type="EMBL" id="JAMBQA010000008">
    <property type="protein sequence ID" value="MDG0847024.1"/>
    <property type="molecule type" value="Genomic_DNA"/>
</dbReference>
<keyword evidence="3" id="KW-1185">Reference proteome</keyword>
<dbReference type="RefSeq" id="WP_107518119.1">
    <property type="nucleotide sequence ID" value="NZ_JAMBPY010000008.1"/>
</dbReference>
<evidence type="ECO:0000256" key="1">
    <source>
        <dbReference type="SAM" id="Phobius"/>
    </source>
</evidence>
<reference evidence="2" key="1">
    <citation type="submission" date="2022-05" db="EMBL/GenBank/DDBJ databases">
        <title>Comparative genomics of Staphylococcus equorum isolates.</title>
        <authorList>
            <person name="Luelf R.H."/>
        </authorList>
    </citation>
    <scope>NUCLEOTIDE SEQUENCE</scope>
    <source>
        <strain evidence="2">TMW 2.2497</strain>
    </source>
</reference>
<organism evidence="2 3">
    <name type="scientific">Staphylococcus equorum</name>
    <dbReference type="NCBI Taxonomy" id="246432"/>
    <lineage>
        <taxon>Bacteria</taxon>
        <taxon>Bacillati</taxon>
        <taxon>Bacillota</taxon>
        <taxon>Bacilli</taxon>
        <taxon>Bacillales</taxon>
        <taxon>Staphylococcaceae</taxon>
        <taxon>Staphylococcus</taxon>
    </lineage>
</organism>
<dbReference type="AlphaFoldDB" id="A0A9X4L558"/>